<dbReference type="KEGG" id="bbes:BESB_077590"/>
<dbReference type="PANTHER" id="PTHR44825:SF1">
    <property type="entry name" value="DNAJ HOMOLOG SUBFAMILY C MEMBER 4"/>
    <property type="match status" value="1"/>
</dbReference>
<feature type="domain" description="J" evidence="2">
    <location>
        <begin position="97"/>
        <end position="163"/>
    </location>
</feature>
<evidence type="ECO:0000313" key="3">
    <source>
        <dbReference type="EMBL" id="PFH33542.1"/>
    </source>
</evidence>
<comment type="caution">
    <text evidence="3">The sequence shown here is derived from an EMBL/GenBank/DDBJ whole genome shotgun (WGS) entry which is preliminary data.</text>
</comment>
<dbReference type="PRINTS" id="PR00625">
    <property type="entry name" value="JDOMAIN"/>
</dbReference>
<dbReference type="SMART" id="SM00271">
    <property type="entry name" value="DnaJ"/>
    <property type="match status" value="1"/>
</dbReference>
<dbReference type="RefSeq" id="XP_029217551.1">
    <property type="nucleotide sequence ID" value="XM_029366120.1"/>
</dbReference>
<dbReference type="CDD" id="cd06257">
    <property type="entry name" value="DnaJ"/>
    <property type="match status" value="1"/>
</dbReference>
<dbReference type="STRING" id="94643.A0A2A9MDS6"/>
<feature type="region of interest" description="Disordered" evidence="1">
    <location>
        <begin position="1"/>
        <end position="91"/>
    </location>
</feature>
<sequence length="370" mass="41784">MPSVPASSVAAPSAPLLSPPSFASLDSPHASASGVRTYFSKSKAKSEEEARRQAAARKAFFESLNEKKKKEKKERAEEEARQKAEARRHGPLLQGKDYYQFLQVERSASQDEIKKAYIEAAKRHHPDQNPDAPAEAAERFQAVQQAYATLKKPWSRTLYDQELDGHFGGARRGSVDAGAAAQSARAGEQIWKECWEETDEQRAQRRERYRRYAAGIREDIPHQDSLNPIWVIAGTSFAVFGFAAYINTKGKMSIDAALSDEFTDRDFRGDQLVRAFFNPFSAKWERLPDGFDPPAPHTLYNFYQKQYPNIRFDRASLPPNQLTLVKIPRSQTEPARLLLDMRTGQTLWATQIRERREAAPSSSRPAVPSP</sequence>
<protein>
    <submittedName>
        <fullName evidence="3">DnaJ domain-containing protein</fullName>
    </submittedName>
</protein>
<dbReference type="Proteomes" id="UP000224006">
    <property type="component" value="Chromosome VII"/>
</dbReference>
<gene>
    <name evidence="3" type="ORF">BESB_077590</name>
</gene>
<dbReference type="PROSITE" id="PS50076">
    <property type="entry name" value="DNAJ_2"/>
    <property type="match status" value="1"/>
</dbReference>
<name>A0A2A9MDS6_BESBE</name>
<dbReference type="GeneID" id="40312685"/>
<feature type="compositionally biased region" description="Low complexity" evidence="1">
    <location>
        <begin position="1"/>
        <end position="28"/>
    </location>
</feature>
<dbReference type="EMBL" id="NWUJ01000008">
    <property type="protein sequence ID" value="PFH33542.1"/>
    <property type="molecule type" value="Genomic_DNA"/>
</dbReference>
<dbReference type="Pfam" id="PF00226">
    <property type="entry name" value="DnaJ"/>
    <property type="match status" value="1"/>
</dbReference>
<accession>A0A2A9MDS6</accession>
<dbReference type="InterPro" id="IPR036869">
    <property type="entry name" value="J_dom_sf"/>
</dbReference>
<organism evidence="3 4">
    <name type="scientific">Besnoitia besnoiti</name>
    <name type="common">Apicomplexan protozoan</name>
    <dbReference type="NCBI Taxonomy" id="94643"/>
    <lineage>
        <taxon>Eukaryota</taxon>
        <taxon>Sar</taxon>
        <taxon>Alveolata</taxon>
        <taxon>Apicomplexa</taxon>
        <taxon>Conoidasida</taxon>
        <taxon>Coccidia</taxon>
        <taxon>Eucoccidiorida</taxon>
        <taxon>Eimeriorina</taxon>
        <taxon>Sarcocystidae</taxon>
        <taxon>Besnoitia</taxon>
    </lineage>
</organism>
<evidence type="ECO:0000259" key="2">
    <source>
        <dbReference type="PROSITE" id="PS50076"/>
    </source>
</evidence>
<dbReference type="OrthoDB" id="10250354at2759"/>
<proteinExistence type="predicted"/>
<keyword evidence="4" id="KW-1185">Reference proteome</keyword>
<evidence type="ECO:0000313" key="4">
    <source>
        <dbReference type="Proteomes" id="UP000224006"/>
    </source>
</evidence>
<dbReference type="VEuPathDB" id="ToxoDB:BESB_077590"/>
<dbReference type="Gene3D" id="1.10.287.110">
    <property type="entry name" value="DnaJ domain"/>
    <property type="match status" value="1"/>
</dbReference>
<dbReference type="AlphaFoldDB" id="A0A2A9MDS6"/>
<reference evidence="3 4" key="1">
    <citation type="submission" date="2017-09" db="EMBL/GenBank/DDBJ databases">
        <title>Genome sequencing of Besnoitia besnoiti strain Bb-Ger1.</title>
        <authorList>
            <person name="Schares G."/>
            <person name="Venepally P."/>
            <person name="Lorenzi H.A."/>
        </authorList>
    </citation>
    <scope>NUCLEOTIDE SEQUENCE [LARGE SCALE GENOMIC DNA]</scope>
    <source>
        <strain evidence="3 4">Bb-Ger1</strain>
    </source>
</reference>
<evidence type="ECO:0000256" key="1">
    <source>
        <dbReference type="SAM" id="MobiDB-lite"/>
    </source>
</evidence>
<dbReference type="PANTHER" id="PTHR44825">
    <property type="match status" value="1"/>
</dbReference>
<dbReference type="InterPro" id="IPR001623">
    <property type="entry name" value="DnaJ_domain"/>
</dbReference>
<feature type="compositionally biased region" description="Basic and acidic residues" evidence="1">
    <location>
        <begin position="64"/>
        <end position="88"/>
    </location>
</feature>
<dbReference type="InterPro" id="IPR052763">
    <property type="entry name" value="DnaJ_C4"/>
</dbReference>
<dbReference type="SUPFAM" id="SSF46565">
    <property type="entry name" value="Chaperone J-domain"/>
    <property type="match status" value="1"/>
</dbReference>